<keyword evidence="2" id="KW-0719">Serine esterase</keyword>
<dbReference type="STRING" id="104452.A0A0L7K3E0"/>
<dbReference type="InterPro" id="IPR029058">
    <property type="entry name" value="AB_hydrolase_fold"/>
</dbReference>
<dbReference type="PANTHER" id="PTHR43142">
    <property type="entry name" value="CARBOXYLIC ESTER HYDROLASE"/>
    <property type="match status" value="1"/>
</dbReference>
<feature type="domain" description="Carboxylesterase type B" evidence="7">
    <location>
        <begin position="74"/>
        <end position="440"/>
    </location>
</feature>
<dbReference type="ESTHER" id="9neop-a0a0l7k3e0">
    <property type="family name" value="Carb_B_Arthropoda"/>
</dbReference>
<dbReference type="Proteomes" id="UP000037510">
    <property type="component" value="Unassembled WGS sequence"/>
</dbReference>
<comment type="similarity">
    <text evidence="1 6">Belongs to the type-B carboxylesterase/lipase family.</text>
</comment>
<gene>
    <name evidence="8" type="ORF">OBRU01_26115</name>
</gene>
<evidence type="ECO:0000256" key="2">
    <source>
        <dbReference type="ARBA" id="ARBA00022487"/>
    </source>
</evidence>
<sequence>MNKTIRSGARDIIYKVFTRCLAEYQAGTLLAELEDVYKRTAYLTGKSESTIRRIVNEGKKIVENLVLPPSTEKAPLPPPKWIVPKGEDKHIVCPQIYSARIKDKVMQEDCLIANVYVPDTNECNLPVIVYCHGGGFQNGYGDMFPPTLFMQNRKLICVTFNYRLGVLGFLCLGTKGTPGNAGMKDQVCLLRWVKKNIACFGGNPDDVTISGPSAGSMSVELLMLSKTTEGLFHKVIAESGASTGPIAVQIDPLVIAKKYAISFGFNSNCSNIYTLEKFVKSLSVNQLYNATNALIVTTNSTFGFVPCVERETGNDVFMDKAPADIMKQCDFRKVPMLYGFCNMEGLLDINMFLLWKSKMNEKFSDFLPADLKFANDDEKEEVAKCTKYDYFGDKNISGTTILQYTDYFTDIQIAYPMLRSAKLLQKCGHKEIYFYEYSYFDDA</sequence>
<dbReference type="PROSITE" id="PS00122">
    <property type="entry name" value="CARBOXYLESTERASE_B_1"/>
    <property type="match status" value="1"/>
</dbReference>
<dbReference type="GO" id="GO:0052689">
    <property type="term" value="F:carboxylic ester hydrolase activity"/>
    <property type="evidence" value="ECO:0007669"/>
    <property type="project" value="UniProtKB-KW"/>
</dbReference>
<organism evidence="8 9">
    <name type="scientific">Operophtera brumata</name>
    <name type="common">Winter moth</name>
    <name type="synonym">Phalaena brumata</name>
    <dbReference type="NCBI Taxonomy" id="104452"/>
    <lineage>
        <taxon>Eukaryota</taxon>
        <taxon>Metazoa</taxon>
        <taxon>Ecdysozoa</taxon>
        <taxon>Arthropoda</taxon>
        <taxon>Hexapoda</taxon>
        <taxon>Insecta</taxon>
        <taxon>Pterygota</taxon>
        <taxon>Neoptera</taxon>
        <taxon>Endopterygota</taxon>
        <taxon>Lepidoptera</taxon>
        <taxon>Glossata</taxon>
        <taxon>Ditrysia</taxon>
        <taxon>Geometroidea</taxon>
        <taxon>Geometridae</taxon>
        <taxon>Larentiinae</taxon>
        <taxon>Operophtera</taxon>
    </lineage>
</organism>
<evidence type="ECO:0000256" key="6">
    <source>
        <dbReference type="RuleBase" id="RU361235"/>
    </source>
</evidence>
<protein>
    <recommendedName>
        <fullName evidence="6">Carboxylic ester hydrolase</fullName>
        <ecNumber evidence="6">3.1.1.-</ecNumber>
    </recommendedName>
</protein>
<name>A0A0L7K3E0_OPEBR</name>
<evidence type="ECO:0000256" key="5">
    <source>
        <dbReference type="ARBA" id="ARBA00023180"/>
    </source>
</evidence>
<accession>A0A0L7K3E0</accession>
<keyword evidence="4" id="KW-1015">Disulfide bond</keyword>
<dbReference type="InterPro" id="IPR019826">
    <property type="entry name" value="Carboxylesterase_B_AS"/>
</dbReference>
<evidence type="ECO:0000313" key="9">
    <source>
        <dbReference type="Proteomes" id="UP000037510"/>
    </source>
</evidence>
<dbReference type="Pfam" id="PF00135">
    <property type="entry name" value="COesterase"/>
    <property type="match status" value="1"/>
</dbReference>
<evidence type="ECO:0000313" key="8">
    <source>
        <dbReference type="EMBL" id="KOB52301.1"/>
    </source>
</evidence>
<evidence type="ECO:0000259" key="7">
    <source>
        <dbReference type="Pfam" id="PF00135"/>
    </source>
</evidence>
<dbReference type="InterPro" id="IPR002018">
    <property type="entry name" value="CarbesteraseB"/>
</dbReference>
<reference evidence="8 9" key="1">
    <citation type="journal article" date="2015" name="Genome Biol. Evol.">
        <title>The genome of winter moth (Operophtera brumata) provides a genomic perspective on sexual dimorphism and phenology.</title>
        <authorList>
            <person name="Derks M.F."/>
            <person name="Smit S."/>
            <person name="Salis L."/>
            <person name="Schijlen E."/>
            <person name="Bossers A."/>
            <person name="Mateman C."/>
            <person name="Pijl A.S."/>
            <person name="de Ridder D."/>
            <person name="Groenen M.A."/>
            <person name="Visser M.E."/>
            <person name="Megens H.J."/>
        </authorList>
    </citation>
    <scope>NUCLEOTIDE SEQUENCE [LARGE SCALE GENOMIC DNA]</scope>
    <source>
        <strain evidence="8">WM2013NL</strain>
        <tissue evidence="8">Head and thorax</tissue>
    </source>
</reference>
<evidence type="ECO:0000256" key="4">
    <source>
        <dbReference type="ARBA" id="ARBA00023157"/>
    </source>
</evidence>
<keyword evidence="5" id="KW-0325">Glycoprotein</keyword>
<keyword evidence="9" id="KW-1185">Reference proteome</keyword>
<dbReference type="SUPFAM" id="SSF53474">
    <property type="entry name" value="alpha/beta-Hydrolases"/>
    <property type="match status" value="1"/>
</dbReference>
<comment type="caution">
    <text evidence="8">The sequence shown here is derived from an EMBL/GenBank/DDBJ whole genome shotgun (WGS) entry which is preliminary data.</text>
</comment>
<dbReference type="EC" id="3.1.1.-" evidence="6"/>
<dbReference type="Gene3D" id="3.40.50.1820">
    <property type="entry name" value="alpha/beta hydrolase"/>
    <property type="match status" value="1"/>
</dbReference>
<keyword evidence="3 6" id="KW-0378">Hydrolase</keyword>
<evidence type="ECO:0000256" key="1">
    <source>
        <dbReference type="ARBA" id="ARBA00005964"/>
    </source>
</evidence>
<dbReference type="AlphaFoldDB" id="A0A0L7K3E0"/>
<proteinExistence type="inferred from homology"/>
<feature type="non-terminal residue" evidence="8">
    <location>
        <position position="443"/>
    </location>
</feature>
<dbReference type="PANTHER" id="PTHR43142:SF1">
    <property type="entry name" value="CARBOXYLIC ESTER HYDROLASE"/>
    <property type="match status" value="1"/>
</dbReference>
<dbReference type="EMBL" id="JTDY01012315">
    <property type="protein sequence ID" value="KOB52301.1"/>
    <property type="molecule type" value="Genomic_DNA"/>
</dbReference>
<evidence type="ECO:0000256" key="3">
    <source>
        <dbReference type="ARBA" id="ARBA00022801"/>
    </source>
</evidence>